<dbReference type="AlphaFoldDB" id="A0A5Q2N1P0"/>
<sequence>MKRIVLYLFVIFSMVSFFVYTQGFDNFIVDNEAFLLIFPFLMLPSFFIGNK</sequence>
<name>A0A5Q2N1P0_9FIRM</name>
<evidence type="ECO:0000313" key="2">
    <source>
        <dbReference type="EMBL" id="QGG46455.1"/>
    </source>
</evidence>
<evidence type="ECO:0000256" key="1">
    <source>
        <dbReference type="SAM" id="Phobius"/>
    </source>
</evidence>
<gene>
    <name evidence="2" type="ORF">FTV88_0276</name>
</gene>
<reference evidence="3" key="1">
    <citation type="submission" date="2019-11" db="EMBL/GenBank/DDBJ databases">
        <title>Genome sequence of Heliorestis convoluta strain HH, an alkaliphilic and minimalistic phototrophic bacterium from a soda lake in Egypt.</title>
        <authorList>
            <person name="Dewey E.D."/>
            <person name="Stokes L.M."/>
            <person name="Burchell B.M."/>
            <person name="Shaffer K.N."/>
            <person name="Huntington A.M."/>
            <person name="Baker J.M."/>
            <person name="Nadendla S."/>
            <person name="Giglio M.G."/>
            <person name="Touchman J.W."/>
            <person name="Blankenship R.E."/>
            <person name="Madigan M.T."/>
            <person name="Sattley W.M."/>
        </authorList>
    </citation>
    <scope>NUCLEOTIDE SEQUENCE [LARGE SCALE GENOMIC DNA]</scope>
    <source>
        <strain evidence="3">HH</strain>
    </source>
</reference>
<keyword evidence="3" id="KW-1185">Reference proteome</keyword>
<keyword evidence="1" id="KW-0812">Transmembrane</keyword>
<keyword evidence="1" id="KW-1133">Transmembrane helix</keyword>
<evidence type="ECO:0000313" key="3">
    <source>
        <dbReference type="Proteomes" id="UP000366051"/>
    </source>
</evidence>
<protein>
    <submittedName>
        <fullName evidence="2">Uncharacterized protein</fullName>
    </submittedName>
</protein>
<dbReference type="EMBL" id="CP045875">
    <property type="protein sequence ID" value="QGG46455.1"/>
    <property type="molecule type" value="Genomic_DNA"/>
</dbReference>
<dbReference type="KEGG" id="hcv:FTV88_0276"/>
<dbReference type="Proteomes" id="UP000366051">
    <property type="component" value="Chromosome"/>
</dbReference>
<keyword evidence="1" id="KW-0472">Membrane</keyword>
<feature type="transmembrane region" description="Helical" evidence="1">
    <location>
        <begin position="33"/>
        <end position="49"/>
    </location>
</feature>
<proteinExistence type="predicted"/>
<accession>A0A5Q2N1P0</accession>
<organism evidence="2 3">
    <name type="scientific">Heliorestis convoluta</name>
    <dbReference type="NCBI Taxonomy" id="356322"/>
    <lineage>
        <taxon>Bacteria</taxon>
        <taxon>Bacillati</taxon>
        <taxon>Bacillota</taxon>
        <taxon>Clostridia</taxon>
        <taxon>Eubacteriales</taxon>
        <taxon>Heliobacteriaceae</taxon>
        <taxon>Heliorestis</taxon>
    </lineage>
</organism>